<comment type="caution">
    <text evidence="2">The sequence shown here is derived from an EMBL/GenBank/DDBJ whole genome shotgun (WGS) entry which is preliminary data.</text>
</comment>
<dbReference type="AlphaFoldDB" id="A0A139SHC1"/>
<dbReference type="Proteomes" id="UP000072660">
    <property type="component" value="Unassembled WGS sequence"/>
</dbReference>
<sequence length="299" mass="33567">MKEKTLLSYFLLLMLTLLTACQSKPLPPLPVWQSSEGLAHTDLGRIVDLASGRTLTVDELIQQLAAAPLVLVGEQHDNLDHHALELWLLQALQTRRRQGSLLLEMLDDGQQPSVAQARLALRNGQASADLRAALNWRSGWDWAAYEPLLRYTLAQPWPLLPANLERGEMMQIYRHLAPLKGDRSTAEPVLNALREQIRDSHCNLLPATQLPNMLAVQQQRDRRMAERLLAAPKPALLIAGAFHVRRDWGVPLHLADLARSDSKVLILAQVGQQVTQEMADFVWYSAALPEQDYCASLRQ</sequence>
<organism evidence="2 3">
    <name type="scientific">Ventosimonas gracilis</name>
    <dbReference type="NCBI Taxonomy" id="1680762"/>
    <lineage>
        <taxon>Bacteria</taxon>
        <taxon>Pseudomonadati</taxon>
        <taxon>Pseudomonadota</taxon>
        <taxon>Gammaproteobacteria</taxon>
        <taxon>Pseudomonadales</taxon>
        <taxon>Ventosimonadaceae</taxon>
        <taxon>Ventosimonas</taxon>
    </lineage>
</organism>
<accession>A0A139SHC1</accession>
<protein>
    <submittedName>
        <fullName evidence="2">Iron(III) ABC transporter</fullName>
    </submittedName>
</protein>
<evidence type="ECO:0000259" key="1">
    <source>
        <dbReference type="Pfam" id="PF04187"/>
    </source>
</evidence>
<evidence type="ECO:0000313" key="2">
    <source>
        <dbReference type="EMBL" id="KXU33946.1"/>
    </source>
</evidence>
<reference evidence="2 3" key="1">
    <citation type="submission" date="2016-02" db="EMBL/GenBank/DDBJ databases">
        <authorList>
            <person name="Wen L."/>
            <person name="He K."/>
            <person name="Yang H."/>
        </authorList>
    </citation>
    <scope>NUCLEOTIDE SEQUENCE [LARGE SCALE GENOMIC DNA]</scope>
    <source>
        <strain evidence="2 3">CV58</strain>
    </source>
</reference>
<feature type="domain" description="Haem-binding uptake Tiki superfamily ChaN" evidence="1">
    <location>
        <begin position="60"/>
        <end position="254"/>
    </location>
</feature>
<dbReference type="InterPro" id="IPR016773">
    <property type="entry name" value="Fe3_uptake_reg_CjrA_prd"/>
</dbReference>
<proteinExistence type="predicted"/>
<dbReference type="Gene3D" id="1.10.8.760">
    <property type="entry name" value="Haem-binding uptake, Tiki superfamily, ChaN, domain 2"/>
    <property type="match status" value="1"/>
</dbReference>
<dbReference type="SUPFAM" id="SSF159501">
    <property type="entry name" value="EreA/ChaN-like"/>
    <property type="match status" value="1"/>
</dbReference>
<dbReference type="RefSeq" id="WP_068393377.1">
    <property type="nucleotide sequence ID" value="NZ_LSZO01000220.1"/>
</dbReference>
<dbReference type="PIRSF" id="PIRSF020419">
    <property type="entry name" value="Fe_uptake_reg_CjrA_prd"/>
    <property type="match status" value="1"/>
</dbReference>
<dbReference type="InterPro" id="IPR007314">
    <property type="entry name" value="Cofac_haem-bd_dom"/>
</dbReference>
<dbReference type="EMBL" id="LSZO01000220">
    <property type="protein sequence ID" value="KXU33946.1"/>
    <property type="molecule type" value="Genomic_DNA"/>
</dbReference>
<dbReference type="Gene3D" id="3.40.50.11550">
    <property type="match status" value="1"/>
</dbReference>
<name>A0A139SHC1_9GAMM</name>
<dbReference type="CDD" id="cd14727">
    <property type="entry name" value="ChanN-like"/>
    <property type="match status" value="1"/>
</dbReference>
<dbReference type="OrthoDB" id="9795827at2"/>
<evidence type="ECO:0000313" key="3">
    <source>
        <dbReference type="Proteomes" id="UP000072660"/>
    </source>
</evidence>
<gene>
    <name evidence="2" type="ORF">AXE65_07950</name>
</gene>
<dbReference type="Pfam" id="PF04187">
    <property type="entry name" value="Cofac_haem_bdg"/>
    <property type="match status" value="1"/>
</dbReference>
<dbReference type="PROSITE" id="PS51257">
    <property type="entry name" value="PROKAR_LIPOPROTEIN"/>
    <property type="match status" value="1"/>
</dbReference>
<keyword evidence="3" id="KW-1185">Reference proteome</keyword>